<dbReference type="EMBL" id="ML220117">
    <property type="protein sequence ID" value="TGZ82005.1"/>
    <property type="molecule type" value="Genomic_DNA"/>
</dbReference>
<proteinExistence type="predicted"/>
<organism evidence="3 4">
    <name type="scientific">Ascodesmis nigricans</name>
    <dbReference type="NCBI Taxonomy" id="341454"/>
    <lineage>
        <taxon>Eukaryota</taxon>
        <taxon>Fungi</taxon>
        <taxon>Dikarya</taxon>
        <taxon>Ascomycota</taxon>
        <taxon>Pezizomycotina</taxon>
        <taxon>Pezizomycetes</taxon>
        <taxon>Pezizales</taxon>
        <taxon>Ascodesmidaceae</taxon>
        <taxon>Ascodesmis</taxon>
    </lineage>
</organism>
<dbReference type="AlphaFoldDB" id="A0A4V3SIZ3"/>
<accession>A0A4V3SIZ3</accession>
<dbReference type="Proteomes" id="UP000298138">
    <property type="component" value="Unassembled WGS sequence"/>
</dbReference>
<reference evidence="3 4" key="1">
    <citation type="submission" date="2019-04" db="EMBL/GenBank/DDBJ databases">
        <title>Comparative genomics and transcriptomics to analyze fruiting body development in filamentous ascomycetes.</title>
        <authorList>
            <consortium name="DOE Joint Genome Institute"/>
            <person name="Lutkenhaus R."/>
            <person name="Traeger S."/>
            <person name="Breuer J."/>
            <person name="Kuo A."/>
            <person name="Lipzen A."/>
            <person name="Pangilinan J."/>
            <person name="Dilworth D."/>
            <person name="Sandor L."/>
            <person name="Poggeler S."/>
            <person name="Barry K."/>
            <person name="Grigoriev I.V."/>
            <person name="Nowrousian M."/>
        </authorList>
    </citation>
    <scope>NUCLEOTIDE SEQUENCE [LARGE SCALE GENOMIC DNA]</scope>
    <source>
        <strain evidence="3 4">CBS 389.68</strain>
    </source>
</reference>
<gene>
    <name evidence="3" type="ORF">EX30DRAFT_389877</name>
</gene>
<keyword evidence="2" id="KW-0812">Transmembrane</keyword>
<evidence type="ECO:0000256" key="2">
    <source>
        <dbReference type="SAM" id="Phobius"/>
    </source>
</evidence>
<name>A0A4V3SIZ3_9PEZI</name>
<keyword evidence="4" id="KW-1185">Reference proteome</keyword>
<keyword evidence="2" id="KW-0472">Membrane</keyword>
<evidence type="ECO:0000313" key="4">
    <source>
        <dbReference type="Proteomes" id="UP000298138"/>
    </source>
</evidence>
<evidence type="ECO:0000313" key="3">
    <source>
        <dbReference type="EMBL" id="TGZ82005.1"/>
    </source>
</evidence>
<evidence type="ECO:0000256" key="1">
    <source>
        <dbReference type="SAM" id="MobiDB-lite"/>
    </source>
</evidence>
<protein>
    <submittedName>
        <fullName evidence="3">Uncharacterized protein</fullName>
    </submittedName>
</protein>
<keyword evidence="2" id="KW-1133">Transmembrane helix</keyword>
<dbReference type="InParanoid" id="A0A4V3SIZ3"/>
<feature type="region of interest" description="Disordered" evidence="1">
    <location>
        <begin position="117"/>
        <end position="138"/>
    </location>
</feature>
<feature type="transmembrane region" description="Helical" evidence="2">
    <location>
        <begin position="94"/>
        <end position="112"/>
    </location>
</feature>
<sequence length="221" mass="26172">MMSSVIHSVLHLDPHNLHPHSNPHLHLLSISYPSPIHLHFHLNNRQIIHRHFTSQRSHRHLLRGITVPSSLPAQKHISHTNHRLPRARTIPRMLPLRILLPLLVMLLIFFHPRRPRFTNTNNQHKNNRHQNKTPRDLAPYTPHPNASEYLKSISHDHDRRVLHVQVPAQLHGLLVGFDDNWYCDDAGCWWREHGDSRAMNEEEERKRVGRVWREVDRLVVQ</sequence>